<feature type="active site" description="GMP-histidine intermediate" evidence="18">
    <location>
        <position position="50"/>
    </location>
</feature>
<dbReference type="Pfam" id="PF02283">
    <property type="entry name" value="CobU"/>
    <property type="match status" value="1"/>
</dbReference>
<dbReference type="GO" id="GO:0043752">
    <property type="term" value="F:adenosylcobinamide kinase activity"/>
    <property type="evidence" value="ECO:0007669"/>
    <property type="project" value="UniProtKB-EC"/>
</dbReference>
<dbReference type="Gene3D" id="3.40.50.300">
    <property type="entry name" value="P-loop containing nucleotide triphosphate hydrolases"/>
    <property type="match status" value="1"/>
</dbReference>
<evidence type="ECO:0000256" key="15">
    <source>
        <dbReference type="ARBA" id="ARBA00023134"/>
    </source>
</evidence>
<feature type="binding site" evidence="19">
    <location>
        <position position="82"/>
    </location>
    <ligand>
        <name>GTP</name>
        <dbReference type="ChEBI" id="CHEBI:37565"/>
    </ligand>
</feature>
<comment type="catalytic activity">
    <reaction evidence="3">
        <text>adenosylcob(III)inamide + GTP = adenosylcob(III)inamide phosphate + GDP + H(+)</text>
        <dbReference type="Rhea" id="RHEA:15765"/>
        <dbReference type="ChEBI" id="CHEBI:2480"/>
        <dbReference type="ChEBI" id="CHEBI:15378"/>
        <dbReference type="ChEBI" id="CHEBI:37565"/>
        <dbReference type="ChEBI" id="CHEBI:58189"/>
        <dbReference type="ChEBI" id="CHEBI:58502"/>
        <dbReference type="EC" id="2.7.1.156"/>
    </reaction>
</comment>
<evidence type="ECO:0000256" key="3">
    <source>
        <dbReference type="ARBA" id="ARBA00001522"/>
    </source>
</evidence>
<dbReference type="GO" id="GO:0005525">
    <property type="term" value="F:GTP binding"/>
    <property type="evidence" value="ECO:0007669"/>
    <property type="project" value="UniProtKB-KW"/>
</dbReference>
<comment type="function">
    <text evidence="4">Catalyzes ATP-dependent phosphorylation of adenosylcobinamide and addition of GMP to adenosylcobinamide phosphate.</text>
</comment>
<evidence type="ECO:0000256" key="5">
    <source>
        <dbReference type="ARBA" id="ARBA00004692"/>
    </source>
</evidence>
<evidence type="ECO:0000256" key="18">
    <source>
        <dbReference type="PIRSR" id="PIRSR006135-1"/>
    </source>
</evidence>
<keyword evidence="13 20" id="KW-0418">Kinase</keyword>
<dbReference type="GO" id="GO:0009236">
    <property type="term" value="P:cobalamin biosynthetic process"/>
    <property type="evidence" value="ECO:0007669"/>
    <property type="project" value="UniProtKB-UniPathway"/>
</dbReference>
<keyword evidence="11" id="KW-0808">Transferase</keyword>
<comment type="similarity">
    <text evidence="7">Belongs to the CobU/CobP family.</text>
</comment>
<protein>
    <recommendedName>
        <fullName evidence="16">Adenosylcobinamide kinase</fullName>
        <ecNumber evidence="8">2.7.1.156</ecNumber>
        <ecNumber evidence="9">2.7.7.62</ecNumber>
    </recommendedName>
    <alternativeName>
        <fullName evidence="17">Adenosylcobinamide-phosphate guanylyltransferase</fullName>
    </alternativeName>
</protein>
<evidence type="ECO:0000256" key="11">
    <source>
        <dbReference type="ARBA" id="ARBA00022679"/>
    </source>
</evidence>
<reference evidence="20" key="2">
    <citation type="submission" date="2021-04" db="EMBL/GenBank/DDBJ databases">
        <authorList>
            <person name="Liu J."/>
        </authorList>
    </citation>
    <scope>NUCLEOTIDE SEQUENCE</scope>
    <source>
        <strain evidence="20">BAD-6</strain>
    </source>
</reference>
<evidence type="ECO:0000256" key="14">
    <source>
        <dbReference type="ARBA" id="ARBA00022840"/>
    </source>
</evidence>
<keyword evidence="14" id="KW-0067">ATP-binding</keyword>
<evidence type="ECO:0000256" key="1">
    <source>
        <dbReference type="ARBA" id="ARBA00000312"/>
    </source>
</evidence>
<dbReference type="EMBL" id="JAGSND010000010">
    <property type="protein sequence ID" value="MBR0599075.1"/>
    <property type="molecule type" value="Genomic_DNA"/>
</dbReference>
<accession>A0A8J7W512</accession>
<evidence type="ECO:0000256" key="13">
    <source>
        <dbReference type="ARBA" id="ARBA00022777"/>
    </source>
</evidence>
<dbReference type="InterPro" id="IPR003203">
    <property type="entry name" value="CobU/CobP"/>
</dbReference>
<evidence type="ECO:0000256" key="4">
    <source>
        <dbReference type="ARBA" id="ARBA00003889"/>
    </source>
</evidence>
<dbReference type="GO" id="GO:0005524">
    <property type="term" value="F:ATP binding"/>
    <property type="evidence" value="ECO:0007669"/>
    <property type="project" value="UniProtKB-KW"/>
</dbReference>
<comment type="catalytic activity">
    <reaction evidence="1">
        <text>adenosylcob(III)inamide + ATP = adenosylcob(III)inamide phosphate + ADP + H(+)</text>
        <dbReference type="Rhea" id="RHEA:15769"/>
        <dbReference type="ChEBI" id="CHEBI:2480"/>
        <dbReference type="ChEBI" id="CHEBI:15378"/>
        <dbReference type="ChEBI" id="CHEBI:30616"/>
        <dbReference type="ChEBI" id="CHEBI:58502"/>
        <dbReference type="ChEBI" id="CHEBI:456216"/>
        <dbReference type="EC" id="2.7.1.156"/>
    </reaction>
</comment>
<evidence type="ECO:0000256" key="17">
    <source>
        <dbReference type="ARBA" id="ARBA00030571"/>
    </source>
</evidence>
<comment type="catalytic activity">
    <reaction evidence="2">
        <text>adenosylcob(III)inamide phosphate + GTP + H(+) = adenosylcob(III)inamide-GDP + diphosphate</text>
        <dbReference type="Rhea" id="RHEA:22712"/>
        <dbReference type="ChEBI" id="CHEBI:15378"/>
        <dbReference type="ChEBI" id="CHEBI:33019"/>
        <dbReference type="ChEBI" id="CHEBI:37565"/>
        <dbReference type="ChEBI" id="CHEBI:58502"/>
        <dbReference type="ChEBI" id="CHEBI:60487"/>
        <dbReference type="EC" id="2.7.7.62"/>
    </reaction>
</comment>
<dbReference type="InterPro" id="IPR027417">
    <property type="entry name" value="P-loop_NTPase"/>
</dbReference>
<sequence>MNILISGGSKNGKSYYAQQLAKKQACGGPLYYIATMEPVDKEDHLRIRRHQAEREGWGFTTIEQGRRICDIQADWKGSFLLDSVTALLSNEMFSSDGTVEEKAYLHVASDLEAFAQKSGNTVFVSDYIYSDAIHYEKLTEDYRKGLAYIDRTLAAVCDLVIEVAFGNIILIKGEGAGLL</sequence>
<keyword evidence="12 19" id="KW-0547">Nucleotide-binding</keyword>
<dbReference type="PANTHER" id="PTHR34848">
    <property type="match status" value="1"/>
</dbReference>
<evidence type="ECO:0000256" key="7">
    <source>
        <dbReference type="ARBA" id="ARBA00007490"/>
    </source>
</evidence>
<dbReference type="EC" id="2.7.1.156" evidence="8"/>
<comment type="pathway">
    <text evidence="6">Cofactor biosynthesis; adenosylcobalamin biosynthesis; adenosylcobalamin from cob(II)yrinate a,c-diamide: step 5/7.</text>
</comment>
<dbReference type="RefSeq" id="WP_227019209.1">
    <property type="nucleotide sequence ID" value="NZ_JAGSND010000010.1"/>
</dbReference>
<feature type="binding site" evidence="19">
    <location>
        <begin position="7"/>
        <end position="14"/>
    </location>
    <ligand>
        <name>GTP</name>
        <dbReference type="ChEBI" id="CHEBI:37565"/>
    </ligand>
</feature>
<dbReference type="SUPFAM" id="SSF52540">
    <property type="entry name" value="P-loop containing nucleoside triphosphate hydrolases"/>
    <property type="match status" value="1"/>
</dbReference>
<dbReference type="EC" id="2.7.7.62" evidence="9"/>
<organism evidence="20 21">
    <name type="scientific">Sinanaerobacter chloroacetimidivorans</name>
    <dbReference type="NCBI Taxonomy" id="2818044"/>
    <lineage>
        <taxon>Bacteria</taxon>
        <taxon>Bacillati</taxon>
        <taxon>Bacillota</taxon>
        <taxon>Clostridia</taxon>
        <taxon>Peptostreptococcales</taxon>
        <taxon>Anaerovoracaceae</taxon>
        <taxon>Sinanaerobacter</taxon>
    </lineage>
</organism>
<evidence type="ECO:0000313" key="21">
    <source>
        <dbReference type="Proteomes" id="UP000675664"/>
    </source>
</evidence>
<keyword evidence="10" id="KW-0169">Cobalamin biosynthesis</keyword>
<comment type="pathway">
    <text evidence="5">Cofactor biosynthesis; adenosylcobalamin biosynthesis; adenosylcobalamin from cob(II)yrinate a,c-diamide: step 6/7.</text>
</comment>
<evidence type="ECO:0000256" key="6">
    <source>
        <dbReference type="ARBA" id="ARBA00005159"/>
    </source>
</evidence>
<evidence type="ECO:0000256" key="8">
    <source>
        <dbReference type="ARBA" id="ARBA00012016"/>
    </source>
</evidence>
<dbReference type="AlphaFoldDB" id="A0A8J7W512"/>
<dbReference type="PIRSF" id="PIRSF006135">
    <property type="entry name" value="CobU"/>
    <property type="match status" value="1"/>
</dbReference>
<name>A0A8J7W512_9FIRM</name>
<evidence type="ECO:0000256" key="19">
    <source>
        <dbReference type="PIRSR" id="PIRSR006135-2"/>
    </source>
</evidence>
<gene>
    <name evidence="20" type="ORF">KCX82_14390</name>
</gene>
<keyword evidence="21" id="KW-1185">Reference proteome</keyword>
<keyword evidence="15 19" id="KW-0342">GTP-binding</keyword>
<reference evidence="20" key="1">
    <citation type="submission" date="2021-04" db="EMBL/GenBank/DDBJ databases">
        <title>Sinoanaerobacter chloroacetimidivorans sp. nov., an obligate anaerobic bacterium isolated from anaerobic sludge.</title>
        <authorList>
            <person name="Bao Y."/>
        </authorList>
    </citation>
    <scope>NUCLEOTIDE SEQUENCE</scope>
    <source>
        <strain evidence="20">BAD-6</strain>
    </source>
</reference>
<feature type="binding site" evidence="19">
    <location>
        <position position="63"/>
    </location>
    <ligand>
        <name>GTP</name>
        <dbReference type="ChEBI" id="CHEBI:37565"/>
    </ligand>
</feature>
<evidence type="ECO:0000256" key="10">
    <source>
        <dbReference type="ARBA" id="ARBA00022573"/>
    </source>
</evidence>
<dbReference type="UniPathway" id="UPA00148">
    <property type="reaction ID" value="UER00236"/>
</dbReference>
<proteinExistence type="inferred from homology"/>
<dbReference type="PANTHER" id="PTHR34848:SF1">
    <property type="entry name" value="BIFUNCTIONAL ADENOSYLCOBALAMIN BIOSYNTHESIS PROTEIN COBU"/>
    <property type="match status" value="1"/>
</dbReference>
<evidence type="ECO:0000256" key="16">
    <source>
        <dbReference type="ARBA" id="ARBA00029570"/>
    </source>
</evidence>
<evidence type="ECO:0000256" key="2">
    <source>
        <dbReference type="ARBA" id="ARBA00000711"/>
    </source>
</evidence>
<keyword evidence="20" id="KW-0548">Nucleotidyltransferase</keyword>
<dbReference type="Proteomes" id="UP000675664">
    <property type="component" value="Unassembled WGS sequence"/>
</dbReference>
<evidence type="ECO:0000256" key="12">
    <source>
        <dbReference type="ARBA" id="ARBA00022741"/>
    </source>
</evidence>
<evidence type="ECO:0000313" key="20">
    <source>
        <dbReference type="EMBL" id="MBR0599075.1"/>
    </source>
</evidence>
<evidence type="ECO:0000256" key="9">
    <source>
        <dbReference type="ARBA" id="ARBA00012523"/>
    </source>
</evidence>
<comment type="caution">
    <text evidence="20">The sequence shown here is derived from an EMBL/GenBank/DDBJ whole genome shotgun (WGS) entry which is preliminary data.</text>
</comment>
<dbReference type="GO" id="GO:0008820">
    <property type="term" value="F:cobinamide phosphate guanylyltransferase activity"/>
    <property type="evidence" value="ECO:0007669"/>
    <property type="project" value="UniProtKB-EC"/>
</dbReference>